<proteinExistence type="predicted"/>
<accession>A0A6P7H2M4</accession>
<organism evidence="2">
    <name type="scientific">Diabrotica virgifera virgifera</name>
    <name type="common">western corn rootworm</name>
    <dbReference type="NCBI Taxonomy" id="50390"/>
    <lineage>
        <taxon>Eukaryota</taxon>
        <taxon>Metazoa</taxon>
        <taxon>Ecdysozoa</taxon>
        <taxon>Arthropoda</taxon>
        <taxon>Hexapoda</taxon>
        <taxon>Insecta</taxon>
        <taxon>Pterygota</taxon>
        <taxon>Neoptera</taxon>
        <taxon>Endopterygota</taxon>
        <taxon>Coleoptera</taxon>
        <taxon>Polyphaga</taxon>
        <taxon>Cucujiformia</taxon>
        <taxon>Chrysomeloidea</taxon>
        <taxon>Chrysomelidae</taxon>
        <taxon>Galerucinae</taxon>
        <taxon>Diabroticina</taxon>
        <taxon>Diabroticites</taxon>
        <taxon>Diabrotica</taxon>
    </lineage>
</organism>
<evidence type="ECO:0000313" key="2">
    <source>
        <dbReference type="RefSeq" id="XP_028150285.1"/>
    </source>
</evidence>
<dbReference type="RefSeq" id="XP_028150285.1">
    <property type="nucleotide sequence ID" value="XM_028294484.1"/>
</dbReference>
<reference evidence="2" key="1">
    <citation type="submission" date="2025-08" db="UniProtKB">
        <authorList>
            <consortium name="RefSeq"/>
        </authorList>
    </citation>
    <scope>IDENTIFICATION</scope>
    <source>
        <tissue evidence="2">Whole insect</tissue>
    </source>
</reference>
<evidence type="ECO:0000256" key="1">
    <source>
        <dbReference type="SAM" id="MobiDB-lite"/>
    </source>
</evidence>
<sequence length="130" mass="14013">MTSHYVNPPSDPTTPVNQSSNITNSYASAASHSFPSKTQAIVFSCIDNAKLQYYLVPSGTIINPKNIIFSSGLSHDKICMYLANKTIVDNFMKQHGYIEVLGEVVTAGSLVSPAERLVLSGVCPSIPHQV</sequence>
<dbReference type="AlphaFoldDB" id="A0A6P7H2M4"/>
<feature type="region of interest" description="Disordered" evidence="1">
    <location>
        <begin position="1"/>
        <end position="20"/>
    </location>
</feature>
<gene>
    <name evidence="2" type="primary">LOC114343651</name>
</gene>
<dbReference type="InParanoid" id="A0A6P7H2M4"/>
<protein>
    <submittedName>
        <fullName evidence="2">Uncharacterized protein LOC114343651</fullName>
    </submittedName>
</protein>
<name>A0A6P7H2M4_DIAVI</name>